<dbReference type="GO" id="GO:0007059">
    <property type="term" value="P:chromosome segregation"/>
    <property type="evidence" value="ECO:0007669"/>
    <property type="project" value="TreeGrafter"/>
</dbReference>
<protein>
    <submittedName>
        <fullName evidence="9">Centromere protein H (CENP-H)-domain-containing protein</fullName>
    </submittedName>
</protein>
<dbReference type="GO" id="GO:0043515">
    <property type="term" value="F:kinetochore binding"/>
    <property type="evidence" value="ECO:0007669"/>
    <property type="project" value="TreeGrafter"/>
</dbReference>
<evidence type="ECO:0000313" key="9">
    <source>
        <dbReference type="EMBL" id="KAK0754061.1"/>
    </source>
</evidence>
<accession>A0AA40FAE5</accession>
<gene>
    <name evidence="9" type="ORF">B0T18DRAFT_314113</name>
</gene>
<dbReference type="PANTHER" id="PTHR48122">
    <property type="entry name" value="CENTROMERE PROTEIN H"/>
    <property type="match status" value="1"/>
</dbReference>
<keyword evidence="6" id="KW-0137">Centromere</keyword>
<feature type="domain" description="Centromere protein H C-terminal" evidence="8">
    <location>
        <begin position="16"/>
        <end position="214"/>
    </location>
</feature>
<comment type="subcellular location">
    <subcellularLocation>
        <location evidence="2">Chromosome</location>
        <location evidence="2">Centromere</location>
        <location evidence="2">Kinetochore</location>
    </subcellularLocation>
    <subcellularLocation>
        <location evidence="1">Nucleus</location>
    </subcellularLocation>
</comment>
<dbReference type="InterPro" id="IPR008426">
    <property type="entry name" value="CENP-H_C"/>
</dbReference>
<evidence type="ECO:0000313" key="10">
    <source>
        <dbReference type="Proteomes" id="UP001172155"/>
    </source>
</evidence>
<dbReference type="GO" id="GO:0000776">
    <property type="term" value="C:kinetochore"/>
    <property type="evidence" value="ECO:0007669"/>
    <property type="project" value="UniProtKB-KW"/>
</dbReference>
<keyword evidence="3" id="KW-0158">Chromosome</keyword>
<keyword evidence="4" id="KW-0995">Kinetochore</keyword>
<evidence type="ECO:0000256" key="3">
    <source>
        <dbReference type="ARBA" id="ARBA00022454"/>
    </source>
</evidence>
<comment type="similarity">
    <text evidence="7">Belongs to the CENP-H/MCM16 family.</text>
</comment>
<dbReference type="Proteomes" id="UP001172155">
    <property type="component" value="Unassembled WGS sequence"/>
</dbReference>
<dbReference type="AlphaFoldDB" id="A0AA40FAE5"/>
<comment type="caution">
    <text evidence="9">The sequence shown here is derived from an EMBL/GenBank/DDBJ whole genome shotgun (WGS) entry which is preliminary data.</text>
</comment>
<proteinExistence type="inferred from homology"/>
<dbReference type="GO" id="GO:0007052">
    <property type="term" value="P:mitotic spindle organization"/>
    <property type="evidence" value="ECO:0007669"/>
    <property type="project" value="TreeGrafter"/>
</dbReference>
<keyword evidence="10" id="KW-1185">Reference proteome</keyword>
<keyword evidence="5" id="KW-0539">Nucleus</keyword>
<evidence type="ECO:0000256" key="1">
    <source>
        <dbReference type="ARBA" id="ARBA00004123"/>
    </source>
</evidence>
<evidence type="ECO:0000256" key="4">
    <source>
        <dbReference type="ARBA" id="ARBA00022838"/>
    </source>
</evidence>
<evidence type="ECO:0000259" key="8">
    <source>
        <dbReference type="Pfam" id="PF05837"/>
    </source>
</evidence>
<dbReference type="PANTHER" id="PTHR48122:SF1">
    <property type="entry name" value="CENTROMERE PROTEIN H"/>
    <property type="match status" value="1"/>
</dbReference>
<sequence>MASAMVGTQLVSETEQRVLDLHDRLQQLSLERALLKARREYLPDADESGLGGLQEEALQAKATVALRDQVVENVLLVQPLLNAVHHATHASPIERDLSAYIQKREQAAKDAARQDSEMQATKDAIDELDVLNRASNDRNAGLAAEILQLVEAAARPSKHTVPNAHIANQTSALEDEVKSSRQRWKIMKGTASAIVAGSGLDWVRDERLRDMVVDSTNDEF</sequence>
<evidence type="ECO:0000256" key="5">
    <source>
        <dbReference type="ARBA" id="ARBA00023242"/>
    </source>
</evidence>
<evidence type="ECO:0000256" key="6">
    <source>
        <dbReference type="ARBA" id="ARBA00023328"/>
    </source>
</evidence>
<dbReference type="InterPro" id="IPR040034">
    <property type="entry name" value="CENP-H"/>
</dbReference>
<dbReference type="EMBL" id="JAUKUD010000001">
    <property type="protein sequence ID" value="KAK0754061.1"/>
    <property type="molecule type" value="Genomic_DNA"/>
</dbReference>
<dbReference type="Pfam" id="PF05837">
    <property type="entry name" value="CENP-H"/>
    <property type="match status" value="1"/>
</dbReference>
<evidence type="ECO:0000256" key="2">
    <source>
        <dbReference type="ARBA" id="ARBA00004629"/>
    </source>
</evidence>
<name>A0AA40FAE5_9PEZI</name>
<reference evidence="9" key="1">
    <citation type="submission" date="2023-06" db="EMBL/GenBank/DDBJ databases">
        <title>Genome-scale phylogeny and comparative genomics of the fungal order Sordariales.</title>
        <authorList>
            <consortium name="Lawrence Berkeley National Laboratory"/>
            <person name="Hensen N."/>
            <person name="Bonometti L."/>
            <person name="Westerberg I."/>
            <person name="Brannstrom I.O."/>
            <person name="Guillou S."/>
            <person name="Cros-Aarteil S."/>
            <person name="Calhoun S."/>
            <person name="Haridas S."/>
            <person name="Kuo A."/>
            <person name="Mondo S."/>
            <person name="Pangilinan J."/>
            <person name="Riley R."/>
            <person name="LaButti K."/>
            <person name="Andreopoulos B."/>
            <person name="Lipzen A."/>
            <person name="Chen C."/>
            <person name="Yanf M."/>
            <person name="Daum C."/>
            <person name="Ng V."/>
            <person name="Clum A."/>
            <person name="Steindorff A."/>
            <person name="Ohm R."/>
            <person name="Martin F."/>
            <person name="Silar P."/>
            <person name="Natvig D."/>
            <person name="Lalanne C."/>
            <person name="Gautier V."/>
            <person name="Ament-velasquez S.L."/>
            <person name="Kruys A."/>
            <person name="Hutchinson M.I."/>
            <person name="Powell A.J."/>
            <person name="Barry K."/>
            <person name="Miller A.N."/>
            <person name="Grigoriev I.V."/>
            <person name="Debuchy R."/>
            <person name="Gladieux P."/>
            <person name="Thoren M.H."/>
            <person name="Johannesson H."/>
        </authorList>
    </citation>
    <scope>NUCLEOTIDE SEQUENCE</scope>
    <source>
        <strain evidence="9">SMH3187-1</strain>
    </source>
</reference>
<dbReference type="GO" id="GO:0005634">
    <property type="term" value="C:nucleus"/>
    <property type="evidence" value="ECO:0007669"/>
    <property type="project" value="UniProtKB-SubCell"/>
</dbReference>
<dbReference type="GO" id="GO:0051382">
    <property type="term" value="P:kinetochore assembly"/>
    <property type="evidence" value="ECO:0007669"/>
    <property type="project" value="InterPro"/>
</dbReference>
<evidence type="ECO:0000256" key="7">
    <source>
        <dbReference type="ARBA" id="ARBA00025735"/>
    </source>
</evidence>
<organism evidence="9 10">
    <name type="scientific">Schizothecium vesticola</name>
    <dbReference type="NCBI Taxonomy" id="314040"/>
    <lineage>
        <taxon>Eukaryota</taxon>
        <taxon>Fungi</taxon>
        <taxon>Dikarya</taxon>
        <taxon>Ascomycota</taxon>
        <taxon>Pezizomycotina</taxon>
        <taxon>Sordariomycetes</taxon>
        <taxon>Sordariomycetidae</taxon>
        <taxon>Sordariales</taxon>
        <taxon>Schizotheciaceae</taxon>
        <taxon>Schizothecium</taxon>
    </lineage>
</organism>